<dbReference type="SMART" id="SM00744">
    <property type="entry name" value="RINGv"/>
    <property type="match status" value="1"/>
</dbReference>
<evidence type="ECO:0000256" key="1">
    <source>
        <dbReference type="ARBA" id="ARBA00004141"/>
    </source>
</evidence>
<comment type="subcellular location">
    <subcellularLocation>
        <location evidence="1">Membrane</location>
        <topology evidence="1">Multi-pass membrane protein</topology>
    </subcellularLocation>
</comment>
<dbReference type="PANTHER" id="PTHR46065:SF3">
    <property type="entry name" value="FI20425P1"/>
    <property type="match status" value="1"/>
</dbReference>
<dbReference type="Pfam" id="PF12906">
    <property type="entry name" value="RINGv"/>
    <property type="match status" value="1"/>
</dbReference>
<feature type="domain" description="RING-CH-type" evidence="11">
    <location>
        <begin position="329"/>
        <end position="395"/>
    </location>
</feature>
<dbReference type="EMBL" id="BMAO01008764">
    <property type="protein sequence ID" value="GFR26107.1"/>
    <property type="molecule type" value="Genomic_DNA"/>
</dbReference>
<keyword evidence="6" id="KW-0833">Ubl conjugation pathway</keyword>
<dbReference type="InterPro" id="IPR013083">
    <property type="entry name" value="Znf_RING/FYVE/PHD"/>
</dbReference>
<evidence type="ECO:0000256" key="2">
    <source>
        <dbReference type="ARBA" id="ARBA00022679"/>
    </source>
</evidence>
<evidence type="ECO:0000313" key="12">
    <source>
        <dbReference type="EMBL" id="GFR26107.1"/>
    </source>
</evidence>
<evidence type="ECO:0000259" key="11">
    <source>
        <dbReference type="PROSITE" id="PS51292"/>
    </source>
</evidence>
<evidence type="ECO:0000313" key="13">
    <source>
        <dbReference type="Proteomes" id="UP000887116"/>
    </source>
</evidence>
<keyword evidence="13" id="KW-1185">Reference proteome</keyword>
<name>A0A8X6LZ73_TRICU</name>
<keyword evidence="7" id="KW-0862">Zinc</keyword>
<dbReference type="CDD" id="cd16495">
    <property type="entry name" value="RING_CH-C4HC3_MARCH"/>
    <property type="match status" value="1"/>
</dbReference>
<organism evidence="12 13">
    <name type="scientific">Trichonephila clavata</name>
    <name type="common">Joro spider</name>
    <name type="synonym">Nephila clavata</name>
    <dbReference type="NCBI Taxonomy" id="2740835"/>
    <lineage>
        <taxon>Eukaryota</taxon>
        <taxon>Metazoa</taxon>
        <taxon>Ecdysozoa</taxon>
        <taxon>Arthropoda</taxon>
        <taxon>Chelicerata</taxon>
        <taxon>Arachnida</taxon>
        <taxon>Araneae</taxon>
        <taxon>Araneomorphae</taxon>
        <taxon>Entelegynae</taxon>
        <taxon>Araneoidea</taxon>
        <taxon>Nephilidae</taxon>
        <taxon>Trichonephila</taxon>
    </lineage>
</organism>
<dbReference type="PROSITE" id="PS51292">
    <property type="entry name" value="ZF_RING_CH"/>
    <property type="match status" value="1"/>
</dbReference>
<keyword evidence="3 10" id="KW-0812">Transmembrane</keyword>
<dbReference type="Proteomes" id="UP000887116">
    <property type="component" value="Unassembled WGS sequence"/>
</dbReference>
<dbReference type="SUPFAM" id="SSF57850">
    <property type="entry name" value="RING/U-box"/>
    <property type="match status" value="1"/>
</dbReference>
<protein>
    <submittedName>
        <fullName evidence="12">RING-CH-type domain-containing protein</fullName>
    </submittedName>
</protein>
<sequence length="514" mass="57870">MCALPEYNSIASNQNQLSDNAMLNMTLMHSLNCASDRLSCDCSNSNTKMSKSVEEAESTSMNSTNASGDALNVIEKTQNLHDKKSLYMSKACKYSFIASDYTSPEGQKLLNIKVYQKPPETDPSNLKGKNFLSKRSISEYFLSKNVPEKDNQDERGKESSLLNSWQRTFFKPQIVMAHHNEGNPNCDMNNASLQGSRRESALLNSMVMSDLAHPSHRGSYSSQEHLPTAFLDSEPGTSEGMEDKNFQSGIMDDKYSHKSNNLNPNVNFKVFDIESLSEAGEPCESGSQENNVHFGLDEAWFIPSARHTFSGADISGSASAAQLSIASSFGDSSLPTCKICHTAAKPEDPLISPCRCTGTLRYIHCGCLMKWLEICNKRSRKPPTCELCKYQFHWHKKFKVGHWQFPHCSWQDKILHTVFLISVLIMIGCAVVTVMCFKQHRGAKTEITHLELTQSEIITLICGALFFLAFFLAMYVEIKARNTIYKLVLKFIYLNQQWYIDEYDKKKENSAIDV</sequence>
<dbReference type="InterPro" id="IPR011016">
    <property type="entry name" value="Znf_RING-CH"/>
</dbReference>
<dbReference type="Gene3D" id="3.30.40.10">
    <property type="entry name" value="Zinc/RING finger domain, C3HC4 (zinc finger)"/>
    <property type="match status" value="1"/>
</dbReference>
<evidence type="ECO:0000256" key="5">
    <source>
        <dbReference type="ARBA" id="ARBA00022771"/>
    </source>
</evidence>
<evidence type="ECO:0000256" key="3">
    <source>
        <dbReference type="ARBA" id="ARBA00022692"/>
    </source>
</evidence>
<dbReference type="GO" id="GO:0008270">
    <property type="term" value="F:zinc ion binding"/>
    <property type="evidence" value="ECO:0007669"/>
    <property type="project" value="UniProtKB-KW"/>
</dbReference>
<dbReference type="GO" id="GO:0016740">
    <property type="term" value="F:transferase activity"/>
    <property type="evidence" value="ECO:0007669"/>
    <property type="project" value="UniProtKB-KW"/>
</dbReference>
<dbReference type="OrthoDB" id="264354at2759"/>
<gene>
    <name evidence="12" type="primary">AVEN_166440_1</name>
    <name evidence="12" type="ORF">TNCT_683461</name>
</gene>
<evidence type="ECO:0000256" key="6">
    <source>
        <dbReference type="ARBA" id="ARBA00022786"/>
    </source>
</evidence>
<comment type="caution">
    <text evidence="12">The sequence shown here is derived from an EMBL/GenBank/DDBJ whole genome shotgun (WGS) entry which is preliminary data.</text>
</comment>
<keyword evidence="5" id="KW-0863">Zinc-finger</keyword>
<evidence type="ECO:0000256" key="7">
    <source>
        <dbReference type="ARBA" id="ARBA00022833"/>
    </source>
</evidence>
<evidence type="ECO:0000256" key="8">
    <source>
        <dbReference type="ARBA" id="ARBA00022989"/>
    </source>
</evidence>
<dbReference type="AlphaFoldDB" id="A0A8X6LZ73"/>
<keyword evidence="2" id="KW-0808">Transferase</keyword>
<evidence type="ECO:0000256" key="10">
    <source>
        <dbReference type="SAM" id="Phobius"/>
    </source>
</evidence>
<feature type="transmembrane region" description="Helical" evidence="10">
    <location>
        <begin position="414"/>
        <end position="437"/>
    </location>
</feature>
<evidence type="ECO:0000256" key="9">
    <source>
        <dbReference type="ARBA" id="ARBA00023136"/>
    </source>
</evidence>
<keyword evidence="9 10" id="KW-0472">Membrane</keyword>
<feature type="transmembrane region" description="Helical" evidence="10">
    <location>
        <begin position="457"/>
        <end position="476"/>
    </location>
</feature>
<reference evidence="12" key="1">
    <citation type="submission" date="2020-07" db="EMBL/GenBank/DDBJ databases">
        <title>Multicomponent nature underlies the extraordinary mechanical properties of spider dragline silk.</title>
        <authorList>
            <person name="Kono N."/>
            <person name="Nakamura H."/>
            <person name="Mori M."/>
            <person name="Yoshida Y."/>
            <person name="Ohtoshi R."/>
            <person name="Malay A.D."/>
            <person name="Moran D.A.P."/>
            <person name="Tomita M."/>
            <person name="Numata K."/>
            <person name="Arakawa K."/>
        </authorList>
    </citation>
    <scope>NUCLEOTIDE SEQUENCE</scope>
</reference>
<accession>A0A8X6LZ73</accession>
<proteinExistence type="predicted"/>
<keyword evidence="4" id="KW-0479">Metal-binding</keyword>
<dbReference type="GO" id="GO:0016020">
    <property type="term" value="C:membrane"/>
    <property type="evidence" value="ECO:0007669"/>
    <property type="project" value="UniProtKB-SubCell"/>
</dbReference>
<dbReference type="PANTHER" id="PTHR46065">
    <property type="entry name" value="E3 UBIQUITIN-PROTEIN LIGASE MARCH 2/3 FAMILY MEMBER"/>
    <property type="match status" value="1"/>
</dbReference>
<keyword evidence="8 10" id="KW-1133">Transmembrane helix</keyword>
<evidence type="ECO:0000256" key="4">
    <source>
        <dbReference type="ARBA" id="ARBA00022723"/>
    </source>
</evidence>